<dbReference type="PANTHER" id="PTHR33044">
    <property type="entry name" value="BIFUNCTIONAL INHIBITOR/LIPID-TRANSFER PROTEIN/SEED STORAGE 2S ALBUMIN SUPERFAMILY PROTEIN-RELATED"/>
    <property type="match status" value="1"/>
</dbReference>
<accession>A0A9E7GVR8</accession>
<sequence length="468" mass="51342">MLLPTRGKGQQRNQLAVAASHGCPGELTLLLLLSLLGSGRADFASDRAECGNQVIGLATCLAYVQGHAEDPSPDCCSGLKQVVAKSFRCLCVLIKDRNEPNLSFRFNFTRALLLSPKCDVTANLSDCPRLLNLAPNSAEAKFFEQFGMDIKATAAGAGAGNSTGNASPTENKNGGRDKTLSNASDGESNKSWSRLSTGGEQVMEMKTVSCFILLFVTLAHVDARLGFDPTLMDQGVSASGKNMNHLLYSDRNAHYQFHTIKDDYIMPKFYHEAVLYTMISTGNMDSYMEEQPQESACGSCLEASQRAKKALDDLETFGELQRLCLPLPSGIKDKCLERSSAYIRQTKLSLRDLFDQENLCKSTGQCTGESMSPRKDAITPLMTESAKKVEECGECNEAVKQIFAGLQTPRMIKKMKQILGEYCEEVESEKHCEVILHRYVPIIMLQLEKLKPEEMCGTLGFCAVGMPL</sequence>
<evidence type="ECO:0000256" key="4">
    <source>
        <dbReference type="ARBA" id="ARBA00023180"/>
    </source>
</evidence>
<feature type="signal peptide" evidence="6">
    <location>
        <begin position="1"/>
        <end position="41"/>
    </location>
</feature>
<evidence type="ECO:0000256" key="6">
    <source>
        <dbReference type="SAM" id="SignalP"/>
    </source>
</evidence>
<feature type="chain" id="PRO_5038943552" evidence="6">
    <location>
        <begin position="42"/>
        <end position="468"/>
    </location>
</feature>
<dbReference type="EMBL" id="CP097509">
    <property type="protein sequence ID" value="URE19002.1"/>
    <property type="molecule type" value="Genomic_DNA"/>
</dbReference>
<dbReference type="Gene3D" id="1.10.225.10">
    <property type="entry name" value="Saposin-like"/>
    <property type="match status" value="1"/>
</dbReference>
<evidence type="ECO:0000259" key="7">
    <source>
        <dbReference type="PROSITE" id="PS50015"/>
    </source>
</evidence>
<dbReference type="Pfam" id="PF14368">
    <property type="entry name" value="LTP_2"/>
    <property type="match status" value="1"/>
</dbReference>
<evidence type="ECO:0000313" key="9">
    <source>
        <dbReference type="Proteomes" id="UP001055439"/>
    </source>
</evidence>
<dbReference type="Proteomes" id="UP001055439">
    <property type="component" value="Chromosome 7"/>
</dbReference>
<dbReference type="InterPro" id="IPR011001">
    <property type="entry name" value="Saposin-like"/>
</dbReference>
<feature type="compositionally biased region" description="Low complexity" evidence="5">
    <location>
        <begin position="157"/>
        <end position="167"/>
    </location>
</feature>
<keyword evidence="4" id="KW-0325">Glycoprotein</keyword>
<dbReference type="AlphaFoldDB" id="A0A9E7GVR8"/>
<evidence type="ECO:0000256" key="1">
    <source>
        <dbReference type="ARBA" id="ARBA00009748"/>
    </source>
</evidence>
<name>A0A9E7GVR8_9LILI</name>
<dbReference type="SMART" id="SM00741">
    <property type="entry name" value="SapB"/>
    <property type="match status" value="2"/>
</dbReference>
<feature type="region of interest" description="Disordered" evidence="5">
    <location>
        <begin position="157"/>
        <end position="195"/>
    </location>
</feature>
<evidence type="ECO:0000256" key="3">
    <source>
        <dbReference type="ARBA" id="ARBA00023157"/>
    </source>
</evidence>
<dbReference type="SUPFAM" id="SSF47862">
    <property type="entry name" value="Saposin"/>
    <property type="match status" value="1"/>
</dbReference>
<organism evidence="8 9">
    <name type="scientific">Musa troglodytarum</name>
    <name type="common">fe'i banana</name>
    <dbReference type="NCBI Taxonomy" id="320322"/>
    <lineage>
        <taxon>Eukaryota</taxon>
        <taxon>Viridiplantae</taxon>
        <taxon>Streptophyta</taxon>
        <taxon>Embryophyta</taxon>
        <taxon>Tracheophyta</taxon>
        <taxon>Spermatophyta</taxon>
        <taxon>Magnoliopsida</taxon>
        <taxon>Liliopsida</taxon>
        <taxon>Zingiberales</taxon>
        <taxon>Musaceae</taxon>
        <taxon>Musa</taxon>
    </lineage>
</organism>
<evidence type="ECO:0000313" key="8">
    <source>
        <dbReference type="EMBL" id="URE19002.1"/>
    </source>
</evidence>
<dbReference type="SMART" id="SM00499">
    <property type="entry name" value="AAI"/>
    <property type="match status" value="1"/>
</dbReference>
<evidence type="ECO:0000256" key="2">
    <source>
        <dbReference type="ARBA" id="ARBA00022729"/>
    </source>
</evidence>
<proteinExistence type="inferred from homology"/>
<dbReference type="InterPro" id="IPR043325">
    <property type="entry name" value="LTSS"/>
</dbReference>
<dbReference type="InterPro" id="IPR016140">
    <property type="entry name" value="Bifunc_inhib/LTP/seed_store"/>
</dbReference>
<dbReference type="CDD" id="cd00010">
    <property type="entry name" value="AAI_LTSS"/>
    <property type="match status" value="1"/>
</dbReference>
<dbReference type="InterPro" id="IPR008139">
    <property type="entry name" value="SaposinB_dom"/>
</dbReference>
<protein>
    <submittedName>
        <fullName evidence="8">Protease inhibitor/seed storage/LTP family</fullName>
    </submittedName>
</protein>
<dbReference type="SUPFAM" id="SSF47699">
    <property type="entry name" value="Bifunctional inhibitor/lipid-transfer protein/seed storage 2S albumin"/>
    <property type="match status" value="1"/>
</dbReference>
<keyword evidence="9" id="KW-1185">Reference proteome</keyword>
<feature type="compositionally biased region" description="Polar residues" evidence="5">
    <location>
        <begin position="180"/>
        <end position="195"/>
    </location>
</feature>
<evidence type="ECO:0000256" key="5">
    <source>
        <dbReference type="SAM" id="MobiDB-lite"/>
    </source>
</evidence>
<reference evidence="8" key="1">
    <citation type="submission" date="2022-05" db="EMBL/GenBank/DDBJ databases">
        <title>The Musa troglodytarum L. genome provides insights into the mechanism of non-climacteric behaviour and enrichment of carotenoids.</title>
        <authorList>
            <person name="Wang J."/>
        </authorList>
    </citation>
    <scope>NUCLEOTIDE SEQUENCE</scope>
    <source>
        <tissue evidence="8">Leaf</tissue>
    </source>
</reference>
<dbReference type="OrthoDB" id="69496at2759"/>
<comment type="similarity">
    <text evidence="1">Belongs to the plant LTP family.</text>
</comment>
<dbReference type="PROSITE" id="PS50015">
    <property type="entry name" value="SAP_B"/>
    <property type="match status" value="1"/>
</dbReference>
<dbReference type="Gene3D" id="1.10.110.10">
    <property type="entry name" value="Plant lipid-transfer and hydrophobic proteins"/>
    <property type="match status" value="1"/>
</dbReference>
<keyword evidence="2 6" id="KW-0732">Signal</keyword>
<keyword evidence="3" id="KW-1015">Disulfide bond</keyword>
<feature type="domain" description="Saposin B-type" evidence="7">
    <location>
        <begin position="388"/>
        <end position="466"/>
    </location>
</feature>
<gene>
    <name evidence="8" type="ORF">MUK42_11862</name>
</gene>
<dbReference type="InterPro" id="IPR036312">
    <property type="entry name" value="Bifun_inhib/LTP/seed_sf"/>
</dbReference>